<keyword evidence="4 5" id="KW-0694">RNA-binding</keyword>
<dbReference type="GO" id="GO:0003735">
    <property type="term" value="F:structural constituent of ribosome"/>
    <property type="evidence" value="ECO:0007669"/>
    <property type="project" value="InterPro"/>
</dbReference>
<gene>
    <name evidence="4 6" type="primary">rplU</name>
    <name evidence="6" type="ORF">COX64_04265</name>
</gene>
<dbReference type="GO" id="GO:0006412">
    <property type="term" value="P:translation"/>
    <property type="evidence" value="ECO:0007669"/>
    <property type="project" value="UniProtKB-UniRule"/>
</dbReference>
<name>A0A2M7W100_9BACT</name>
<sequence length="106" mass="12286">MTDYAIIRKGLHQYSLKKGEYLDMPRIEGEVDSKLEFSDVLLTQIGDKTTIGQPVVKDAKVVCTILKQFRGEKFEAGKFKAKSRYRKQWGYRAELTRVRVDEIVTK</sequence>
<dbReference type="NCBIfam" id="TIGR00061">
    <property type="entry name" value="L21"/>
    <property type="match status" value="1"/>
</dbReference>
<dbReference type="EMBL" id="PFQB01000107">
    <property type="protein sequence ID" value="PJA12614.1"/>
    <property type="molecule type" value="Genomic_DNA"/>
</dbReference>
<dbReference type="InterPro" id="IPR001787">
    <property type="entry name" value="Ribosomal_bL21"/>
</dbReference>
<comment type="function">
    <text evidence="4 5">This protein binds to 23S rRNA in the presence of protein L20.</text>
</comment>
<dbReference type="GO" id="GO:0019843">
    <property type="term" value="F:rRNA binding"/>
    <property type="evidence" value="ECO:0007669"/>
    <property type="project" value="UniProtKB-UniRule"/>
</dbReference>
<dbReference type="GO" id="GO:1990904">
    <property type="term" value="C:ribonucleoprotein complex"/>
    <property type="evidence" value="ECO:0007669"/>
    <property type="project" value="UniProtKB-KW"/>
</dbReference>
<dbReference type="AlphaFoldDB" id="A0A2M7W100"/>
<accession>A0A2M7W100</accession>
<dbReference type="PANTHER" id="PTHR21349:SF0">
    <property type="entry name" value="LARGE RIBOSOMAL SUBUNIT PROTEIN BL21M"/>
    <property type="match status" value="1"/>
</dbReference>
<comment type="caution">
    <text evidence="6">The sequence shown here is derived from an EMBL/GenBank/DDBJ whole genome shotgun (WGS) entry which is preliminary data.</text>
</comment>
<keyword evidence="2 4" id="KW-0689">Ribosomal protein</keyword>
<dbReference type="Proteomes" id="UP000228952">
    <property type="component" value="Unassembled WGS sequence"/>
</dbReference>
<dbReference type="GO" id="GO:0005737">
    <property type="term" value="C:cytoplasm"/>
    <property type="evidence" value="ECO:0007669"/>
    <property type="project" value="UniProtKB-ARBA"/>
</dbReference>
<dbReference type="PANTHER" id="PTHR21349">
    <property type="entry name" value="50S RIBOSOMAL PROTEIN L21"/>
    <property type="match status" value="1"/>
</dbReference>
<organism evidence="6 7">
    <name type="scientific">Candidatus Dojkabacteria bacterium CG_4_10_14_0_2_um_filter_Dojkabacteria_WS6_41_15</name>
    <dbReference type="NCBI Taxonomy" id="2014249"/>
    <lineage>
        <taxon>Bacteria</taxon>
        <taxon>Candidatus Dojkabacteria</taxon>
    </lineage>
</organism>
<dbReference type="HAMAP" id="MF_01363">
    <property type="entry name" value="Ribosomal_bL21"/>
    <property type="match status" value="1"/>
</dbReference>
<comment type="similarity">
    <text evidence="1 4 5">Belongs to the bacterial ribosomal protein bL21 family.</text>
</comment>
<protein>
    <recommendedName>
        <fullName evidence="4">Large ribosomal subunit protein bL21</fullName>
    </recommendedName>
</protein>
<proteinExistence type="inferred from homology"/>
<keyword evidence="4 5" id="KW-0699">rRNA-binding</keyword>
<evidence type="ECO:0000313" key="6">
    <source>
        <dbReference type="EMBL" id="PJA12614.1"/>
    </source>
</evidence>
<dbReference type="InterPro" id="IPR028909">
    <property type="entry name" value="bL21-like"/>
</dbReference>
<comment type="subunit">
    <text evidence="4">Part of the 50S ribosomal subunit. Contacts protein L20.</text>
</comment>
<dbReference type="GO" id="GO:0005840">
    <property type="term" value="C:ribosome"/>
    <property type="evidence" value="ECO:0007669"/>
    <property type="project" value="UniProtKB-KW"/>
</dbReference>
<dbReference type="SUPFAM" id="SSF141091">
    <property type="entry name" value="L21p-like"/>
    <property type="match status" value="1"/>
</dbReference>
<keyword evidence="3 4" id="KW-0687">Ribonucleoprotein</keyword>
<evidence type="ECO:0000256" key="5">
    <source>
        <dbReference type="RuleBase" id="RU000562"/>
    </source>
</evidence>
<evidence type="ECO:0000256" key="3">
    <source>
        <dbReference type="ARBA" id="ARBA00023274"/>
    </source>
</evidence>
<dbReference type="InterPro" id="IPR036164">
    <property type="entry name" value="bL21-like_sf"/>
</dbReference>
<evidence type="ECO:0000313" key="7">
    <source>
        <dbReference type="Proteomes" id="UP000228952"/>
    </source>
</evidence>
<evidence type="ECO:0000256" key="4">
    <source>
        <dbReference type="HAMAP-Rule" id="MF_01363"/>
    </source>
</evidence>
<dbReference type="Pfam" id="PF00829">
    <property type="entry name" value="Ribosomal_L21p"/>
    <property type="match status" value="1"/>
</dbReference>
<evidence type="ECO:0000256" key="1">
    <source>
        <dbReference type="ARBA" id="ARBA00008563"/>
    </source>
</evidence>
<evidence type="ECO:0000256" key="2">
    <source>
        <dbReference type="ARBA" id="ARBA00022980"/>
    </source>
</evidence>
<reference evidence="7" key="1">
    <citation type="submission" date="2017-09" db="EMBL/GenBank/DDBJ databases">
        <title>Depth-based differentiation of microbial function through sediment-hosted aquifers and enrichment of novel symbionts in the deep terrestrial subsurface.</title>
        <authorList>
            <person name="Probst A.J."/>
            <person name="Ladd B."/>
            <person name="Jarett J.K."/>
            <person name="Geller-Mcgrath D.E."/>
            <person name="Sieber C.M.K."/>
            <person name="Emerson J.B."/>
            <person name="Anantharaman K."/>
            <person name="Thomas B.C."/>
            <person name="Malmstrom R."/>
            <person name="Stieglmeier M."/>
            <person name="Klingl A."/>
            <person name="Woyke T."/>
            <person name="Ryan C.M."/>
            <person name="Banfield J.F."/>
        </authorList>
    </citation>
    <scope>NUCLEOTIDE SEQUENCE [LARGE SCALE GENOMIC DNA]</scope>
</reference>